<comment type="caution">
    <text evidence="1">The sequence shown here is derived from an EMBL/GenBank/DDBJ whole genome shotgun (WGS) entry which is preliminary data.</text>
</comment>
<evidence type="ECO:0000313" key="2">
    <source>
        <dbReference type="Proteomes" id="UP000603234"/>
    </source>
</evidence>
<dbReference type="RefSeq" id="WP_186841937.1">
    <property type="nucleotide sequence ID" value="NZ_WJBC01000006.1"/>
</dbReference>
<dbReference type="EMBL" id="WJBC01000006">
    <property type="protein sequence ID" value="MBC3804052.1"/>
    <property type="molecule type" value="Genomic_DNA"/>
</dbReference>
<name>A0ABR6WTW2_9FIRM</name>
<protein>
    <recommendedName>
        <fullName evidence="3">TerB N-terminal domain-containing protein</fullName>
    </recommendedName>
</protein>
<gene>
    <name evidence="1" type="ORF">GH808_06325</name>
</gene>
<evidence type="ECO:0000313" key="1">
    <source>
        <dbReference type="EMBL" id="MBC3804052.1"/>
    </source>
</evidence>
<evidence type="ECO:0008006" key="3">
    <source>
        <dbReference type="Google" id="ProtNLM"/>
    </source>
</evidence>
<sequence>MLECKKNVSELLEDKEPHLYDFKRNQILVSERPKNHKRMINKIKELRNEFPYANNEGRPMENLLKCKYLIEEHGIIFDPDNSDETCDLTGEIYNILWGWSKEKGGFRIASYFDEKMLLGGDTMNSVQTTLNLLIAKSHEMGKESDRFKEYKDIVNPRGKQQISKRYIFWLFRQCQKDFEKLEDRNVSFSDYCIYTHSIGNFCLVPAGFNGGRAAKTKDYWDLSLAILKKEGYENGGFEKDQFNKYINTFFLWDYVDREYNPKSLFSENFYDENYKRQNENDSHSKYMEKEGGARLPENKEEVLFFLNNVNWAIKRRGIFMVAMLKIALLDNPDCEQDESWVTSDIYKKIMYKVFLSDKCYSGYNDVFNKIKNAVPETQENKEIRAILRKAKYQILN</sequence>
<organism evidence="1 2">
    <name type="scientific">Acetobacterium fimetarium</name>
    <dbReference type="NCBI Taxonomy" id="52691"/>
    <lineage>
        <taxon>Bacteria</taxon>
        <taxon>Bacillati</taxon>
        <taxon>Bacillota</taxon>
        <taxon>Clostridia</taxon>
        <taxon>Eubacteriales</taxon>
        <taxon>Eubacteriaceae</taxon>
        <taxon>Acetobacterium</taxon>
    </lineage>
</organism>
<keyword evidence="2" id="KW-1185">Reference proteome</keyword>
<dbReference type="Proteomes" id="UP000603234">
    <property type="component" value="Unassembled WGS sequence"/>
</dbReference>
<proteinExistence type="predicted"/>
<reference evidence="1 2" key="1">
    <citation type="journal article" date="2020" name="mSystems">
        <title>Defining Genomic and Predicted Metabolic Features of the Acetobacterium Genus.</title>
        <authorList>
            <person name="Ross D.E."/>
            <person name="Marshall C.W."/>
            <person name="Gulliver D."/>
            <person name="May H.D."/>
            <person name="Norman R.S."/>
        </authorList>
    </citation>
    <scope>NUCLEOTIDE SEQUENCE [LARGE SCALE GENOMIC DNA]</scope>
    <source>
        <strain evidence="1 2">DSM 8238</strain>
    </source>
</reference>
<accession>A0ABR6WTW2</accession>